<feature type="binding site" evidence="11">
    <location>
        <position position="361"/>
    </location>
    <ligand>
        <name>L-glutamine</name>
        <dbReference type="ChEBI" id="CHEBI:58359"/>
    </ligand>
</feature>
<keyword evidence="3 11" id="KW-0436">Ligase</keyword>
<dbReference type="Proteomes" id="UP000501253">
    <property type="component" value="Chromosome"/>
</dbReference>
<evidence type="ECO:0000256" key="8">
    <source>
        <dbReference type="ARBA" id="ARBA00022962"/>
    </source>
</evidence>
<feature type="binding site" evidence="11">
    <location>
        <begin position="155"/>
        <end position="157"/>
    </location>
    <ligand>
        <name>CTP</name>
        <dbReference type="ChEBI" id="CHEBI:37563"/>
        <note>allosteric inhibitor</note>
    </ligand>
</feature>
<keyword evidence="4 11" id="KW-0479">Metal-binding</keyword>
<comment type="catalytic activity">
    <reaction evidence="10 11">
        <text>UTP + L-glutamine + ATP + H2O = CTP + L-glutamate + ADP + phosphate + 2 H(+)</text>
        <dbReference type="Rhea" id="RHEA:26426"/>
        <dbReference type="ChEBI" id="CHEBI:15377"/>
        <dbReference type="ChEBI" id="CHEBI:15378"/>
        <dbReference type="ChEBI" id="CHEBI:29985"/>
        <dbReference type="ChEBI" id="CHEBI:30616"/>
        <dbReference type="ChEBI" id="CHEBI:37563"/>
        <dbReference type="ChEBI" id="CHEBI:43474"/>
        <dbReference type="ChEBI" id="CHEBI:46398"/>
        <dbReference type="ChEBI" id="CHEBI:58359"/>
        <dbReference type="ChEBI" id="CHEBI:456216"/>
        <dbReference type="EC" id="6.3.4.2"/>
    </reaction>
</comment>
<feature type="active site" evidence="11">
    <location>
        <position position="525"/>
    </location>
</feature>
<feature type="binding site" evidence="11">
    <location>
        <position position="79"/>
    </location>
    <ligand>
        <name>Mg(2+)</name>
        <dbReference type="ChEBI" id="CHEBI:18420"/>
    </ligand>
</feature>
<keyword evidence="8 11" id="KW-0315">Glutamine amidotransferase</keyword>
<feature type="binding site" evidence="11">
    <location>
        <position position="21"/>
    </location>
    <ligand>
        <name>UTP</name>
        <dbReference type="ChEBI" id="CHEBI:46398"/>
    </ligand>
</feature>
<feature type="binding site" evidence="11">
    <location>
        <begin position="195"/>
        <end position="200"/>
    </location>
    <ligand>
        <name>UTP</name>
        <dbReference type="ChEBI" id="CHEBI:46398"/>
    </ligand>
</feature>
<accession>A0A6H1WSR8</accession>
<dbReference type="GO" id="GO:0019856">
    <property type="term" value="P:pyrimidine nucleobase biosynthetic process"/>
    <property type="evidence" value="ECO:0007669"/>
    <property type="project" value="TreeGrafter"/>
</dbReference>
<dbReference type="NCBIfam" id="NF003792">
    <property type="entry name" value="PRK05380.1"/>
    <property type="match status" value="1"/>
</dbReference>
<keyword evidence="7 11" id="KW-0460">Magnesium</keyword>
<feature type="binding site" evidence="11">
    <location>
        <position position="231"/>
    </location>
    <ligand>
        <name>UTP</name>
        <dbReference type="ChEBI" id="CHEBI:46398"/>
    </ligand>
</feature>
<keyword evidence="6 11" id="KW-0067">ATP-binding</keyword>
<feature type="region of interest" description="Amidoligase domain" evidence="11">
    <location>
        <begin position="1"/>
        <end position="274"/>
    </location>
</feature>
<dbReference type="InterPro" id="IPR033828">
    <property type="entry name" value="GATase1_CTP_Synthase"/>
</dbReference>
<dbReference type="Gene3D" id="3.40.50.300">
    <property type="entry name" value="P-loop containing nucleotide triphosphate hydrolases"/>
    <property type="match status" value="1"/>
</dbReference>
<evidence type="ECO:0000259" key="13">
    <source>
        <dbReference type="Pfam" id="PF06418"/>
    </source>
</evidence>
<dbReference type="Pfam" id="PF00117">
    <property type="entry name" value="GATase"/>
    <property type="match status" value="1"/>
</dbReference>
<comment type="similarity">
    <text evidence="2 11">Belongs to the CTP synthase family.</text>
</comment>
<dbReference type="InterPro" id="IPR017456">
    <property type="entry name" value="CTP_synthase_N"/>
</dbReference>
<dbReference type="FunFam" id="3.40.50.880:FF:000002">
    <property type="entry name" value="CTP synthase"/>
    <property type="match status" value="1"/>
</dbReference>
<gene>
    <name evidence="11" type="primary">pyrG</name>
    <name evidence="14" type="ORF">FVE67_05015</name>
</gene>
<keyword evidence="5 11" id="KW-0547">Nucleotide-binding</keyword>
<protein>
    <recommendedName>
        <fullName evidence="11">CTP synthase</fullName>
        <ecNumber evidence="11">6.3.4.2</ecNumber>
    </recommendedName>
    <alternativeName>
        <fullName evidence="11">Cytidine 5'-triphosphate synthase</fullName>
    </alternativeName>
    <alternativeName>
        <fullName evidence="11">Cytidine triphosphate synthetase</fullName>
        <shortName evidence="11">CTP synthetase</shortName>
        <shortName evidence="11">CTPS</shortName>
    </alternativeName>
    <alternativeName>
        <fullName evidence="11">UTP--ammonia ligase</fullName>
    </alternativeName>
</protein>
<evidence type="ECO:0000313" key="14">
    <source>
        <dbReference type="EMBL" id="QJA06199.1"/>
    </source>
</evidence>
<evidence type="ECO:0000256" key="10">
    <source>
        <dbReference type="ARBA" id="ARBA00047781"/>
    </source>
</evidence>
<evidence type="ECO:0000256" key="6">
    <source>
        <dbReference type="ARBA" id="ARBA00022840"/>
    </source>
</evidence>
<organism evidence="14 15">
    <name type="scientific">Thermosulfurimonas marina</name>
    <dbReference type="NCBI Taxonomy" id="2047767"/>
    <lineage>
        <taxon>Bacteria</taxon>
        <taxon>Pseudomonadati</taxon>
        <taxon>Thermodesulfobacteriota</taxon>
        <taxon>Thermodesulfobacteria</taxon>
        <taxon>Thermodesulfobacteriales</taxon>
        <taxon>Thermodesulfobacteriaceae</taxon>
        <taxon>Thermosulfurimonas</taxon>
    </lineage>
</organism>
<dbReference type="UniPathway" id="UPA00159">
    <property type="reaction ID" value="UER00277"/>
</dbReference>
<comment type="activity regulation">
    <text evidence="11">Allosterically activated by GTP, when glutamine is the substrate; GTP has no effect on the reaction when ammonia is the substrate. The allosteric effector GTP functions by stabilizing the protein conformation that binds the tetrahedral intermediate(s) formed during glutamine hydrolysis. Inhibited by the product CTP, via allosteric rather than competitive inhibition.</text>
</comment>
<dbReference type="NCBIfam" id="TIGR00337">
    <property type="entry name" value="PyrG"/>
    <property type="match status" value="1"/>
</dbReference>
<dbReference type="PROSITE" id="PS51273">
    <property type="entry name" value="GATASE_TYPE_1"/>
    <property type="match status" value="1"/>
</dbReference>
<dbReference type="Gene3D" id="3.40.50.880">
    <property type="match status" value="1"/>
</dbReference>
<dbReference type="GO" id="GO:0097268">
    <property type="term" value="C:cytoophidium"/>
    <property type="evidence" value="ECO:0007669"/>
    <property type="project" value="UniProtKB-ARBA"/>
</dbReference>
<dbReference type="GO" id="GO:0003883">
    <property type="term" value="F:CTP synthase activity"/>
    <property type="evidence" value="ECO:0007669"/>
    <property type="project" value="UniProtKB-UniRule"/>
</dbReference>
<dbReference type="InterPro" id="IPR029062">
    <property type="entry name" value="Class_I_gatase-like"/>
</dbReference>
<dbReference type="HAMAP" id="MF_01227">
    <property type="entry name" value="PyrG"/>
    <property type="match status" value="1"/>
</dbReference>
<proteinExistence type="inferred from homology"/>
<evidence type="ECO:0000256" key="3">
    <source>
        <dbReference type="ARBA" id="ARBA00022598"/>
    </source>
</evidence>
<evidence type="ECO:0000256" key="5">
    <source>
        <dbReference type="ARBA" id="ARBA00022741"/>
    </source>
</evidence>
<comment type="pathway">
    <text evidence="1 11">Pyrimidine metabolism; CTP biosynthesis via de novo pathway; CTP from UDP: step 2/2.</text>
</comment>
<evidence type="ECO:0000256" key="7">
    <source>
        <dbReference type="ARBA" id="ARBA00022842"/>
    </source>
</evidence>
<dbReference type="InterPro" id="IPR017926">
    <property type="entry name" value="GATASE"/>
</dbReference>
<keyword evidence="9 11" id="KW-0665">Pyrimidine biosynthesis</keyword>
<dbReference type="GO" id="GO:0046872">
    <property type="term" value="F:metal ion binding"/>
    <property type="evidence" value="ECO:0007669"/>
    <property type="project" value="UniProtKB-KW"/>
</dbReference>
<dbReference type="GO" id="GO:0005829">
    <property type="term" value="C:cytosol"/>
    <property type="evidence" value="ECO:0007669"/>
    <property type="project" value="TreeGrafter"/>
</dbReference>
<dbReference type="InterPro" id="IPR004468">
    <property type="entry name" value="CTP_synthase"/>
</dbReference>
<dbReference type="RefSeq" id="WP_168719548.1">
    <property type="nucleotide sequence ID" value="NZ_CP042909.1"/>
</dbReference>
<feature type="binding site" evidence="11">
    <location>
        <begin position="22"/>
        <end position="27"/>
    </location>
    <ligand>
        <name>ATP</name>
        <dbReference type="ChEBI" id="CHEBI:30616"/>
    </ligand>
</feature>
<comment type="catalytic activity">
    <reaction evidence="11">
        <text>L-glutamine + H2O = L-glutamate + NH4(+)</text>
        <dbReference type="Rhea" id="RHEA:15889"/>
        <dbReference type="ChEBI" id="CHEBI:15377"/>
        <dbReference type="ChEBI" id="CHEBI:28938"/>
        <dbReference type="ChEBI" id="CHEBI:29985"/>
        <dbReference type="ChEBI" id="CHEBI:58359"/>
    </reaction>
</comment>
<dbReference type="KEGG" id="tmai:FVE67_05015"/>
<keyword evidence="15" id="KW-1185">Reference proteome</keyword>
<dbReference type="GO" id="GO:0005524">
    <property type="term" value="F:ATP binding"/>
    <property type="evidence" value="ECO:0007669"/>
    <property type="project" value="UniProtKB-KW"/>
</dbReference>
<dbReference type="AlphaFoldDB" id="A0A6H1WSR8"/>
<reference evidence="14 15" key="1">
    <citation type="submission" date="2019-08" db="EMBL/GenBank/DDBJ databases">
        <title>Complete genome sequence of Thermosulfurimonas marina SU872T, an anaerobic thermophilic chemolithoautotrophic bacterium isolated from a shallow marine hydrothermal vent.</title>
        <authorList>
            <person name="Allioux M."/>
            <person name="Jebbar M."/>
            <person name="Slobodkina G."/>
            <person name="Slobodkin A."/>
            <person name="Moalic Y."/>
            <person name="Frolova A."/>
            <person name="Shao Z."/>
            <person name="Alain K."/>
        </authorList>
    </citation>
    <scope>NUCLEOTIDE SEQUENCE [LARGE SCALE GENOMIC DNA]</scope>
    <source>
        <strain evidence="14 15">SU872</strain>
    </source>
</reference>
<dbReference type="GO" id="GO:0044210">
    <property type="term" value="P:'de novo' CTP biosynthetic process"/>
    <property type="evidence" value="ECO:0007669"/>
    <property type="project" value="UniProtKB-UniRule"/>
</dbReference>
<feature type="active site" description="Nucleophile; for glutamine hydrolysis" evidence="11">
    <location>
        <position position="388"/>
    </location>
</feature>
<evidence type="ECO:0000256" key="1">
    <source>
        <dbReference type="ARBA" id="ARBA00005171"/>
    </source>
</evidence>
<feature type="binding site" evidence="11">
    <location>
        <begin position="247"/>
        <end position="249"/>
    </location>
    <ligand>
        <name>ATP</name>
        <dbReference type="ChEBI" id="CHEBI:30616"/>
    </ligand>
</feature>
<dbReference type="SUPFAM" id="SSF52317">
    <property type="entry name" value="Class I glutamine amidotransferase-like"/>
    <property type="match status" value="1"/>
</dbReference>
<evidence type="ECO:0000256" key="2">
    <source>
        <dbReference type="ARBA" id="ARBA00007533"/>
    </source>
</evidence>
<feature type="binding site" evidence="11">
    <location>
        <position position="148"/>
    </location>
    <ligand>
        <name>Mg(2+)</name>
        <dbReference type="ChEBI" id="CHEBI:18420"/>
    </ligand>
</feature>
<dbReference type="InterPro" id="IPR027417">
    <property type="entry name" value="P-loop_NTPase"/>
</dbReference>
<dbReference type="EC" id="6.3.4.2" evidence="11"/>
<name>A0A6H1WSR8_9BACT</name>
<feature type="binding site" evidence="11">
    <location>
        <begin position="389"/>
        <end position="392"/>
    </location>
    <ligand>
        <name>L-glutamine</name>
        <dbReference type="ChEBI" id="CHEBI:58359"/>
    </ligand>
</feature>
<dbReference type="EMBL" id="CP042909">
    <property type="protein sequence ID" value="QJA06199.1"/>
    <property type="molecule type" value="Genomic_DNA"/>
</dbReference>
<comment type="miscellaneous">
    <text evidence="11">CTPSs have evolved a hybrid strategy for distinguishing between UTP and CTP. The overlapping regions of the product feedback inhibitory and substrate sites recognize a common feature in both compounds, the triphosphate moiety. To differentiate isosteric substrate and product pyrimidine rings, an additional pocket far from the expected kinase/ligase catalytic site, specifically recognizes the cytosine and ribose portions of the product inhibitor.</text>
</comment>
<feature type="binding site" evidence="11">
    <location>
        <position position="79"/>
    </location>
    <ligand>
        <name>ATP</name>
        <dbReference type="ChEBI" id="CHEBI:30616"/>
    </ligand>
</feature>
<feature type="active site" evidence="11">
    <location>
        <position position="527"/>
    </location>
</feature>
<feature type="binding site" evidence="11">
    <location>
        <begin position="195"/>
        <end position="200"/>
    </location>
    <ligand>
        <name>CTP</name>
        <dbReference type="ChEBI" id="CHEBI:37563"/>
        <note>allosteric inhibitor</note>
    </ligand>
</feature>
<feature type="domain" description="CTP synthase N-terminal" evidence="13">
    <location>
        <begin position="11"/>
        <end position="274"/>
    </location>
</feature>
<feature type="domain" description="Glutamine amidotransferase" evidence="12">
    <location>
        <begin position="309"/>
        <end position="544"/>
    </location>
</feature>
<comment type="function">
    <text evidence="11">Catalyzes the ATP-dependent amination of UTP to CTP with either L-glutamine or ammonia as the source of nitrogen. Regulates intracellular CTP levels through interactions with the four ribonucleotide triphosphates.</text>
</comment>
<feature type="binding site" evidence="11">
    <location>
        <position position="231"/>
    </location>
    <ligand>
        <name>CTP</name>
        <dbReference type="ChEBI" id="CHEBI:37563"/>
        <note>allosteric inhibitor</note>
    </ligand>
</feature>
<evidence type="ECO:0000256" key="11">
    <source>
        <dbReference type="HAMAP-Rule" id="MF_01227"/>
    </source>
</evidence>
<dbReference type="CDD" id="cd01746">
    <property type="entry name" value="GATase1_CTP_Synthase"/>
    <property type="match status" value="1"/>
</dbReference>
<dbReference type="Pfam" id="PF06418">
    <property type="entry name" value="CTP_synth_N"/>
    <property type="match status" value="1"/>
</dbReference>
<comment type="catalytic activity">
    <reaction evidence="11">
        <text>UTP + NH4(+) + ATP = CTP + ADP + phosphate + 2 H(+)</text>
        <dbReference type="Rhea" id="RHEA:16597"/>
        <dbReference type="ChEBI" id="CHEBI:15378"/>
        <dbReference type="ChEBI" id="CHEBI:28938"/>
        <dbReference type="ChEBI" id="CHEBI:30616"/>
        <dbReference type="ChEBI" id="CHEBI:37563"/>
        <dbReference type="ChEBI" id="CHEBI:43474"/>
        <dbReference type="ChEBI" id="CHEBI:46398"/>
        <dbReference type="ChEBI" id="CHEBI:456216"/>
    </reaction>
</comment>
<evidence type="ECO:0000256" key="4">
    <source>
        <dbReference type="ARBA" id="ARBA00022723"/>
    </source>
</evidence>
<dbReference type="CDD" id="cd03113">
    <property type="entry name" value="CTPS_N"/>
    <property type="match status" value="1"/>
</dbReference>
<comment type="caution">
    <text evidence="11">Lacks conserved residue(s) required for the propagation of feature annotation.</text>
</comment>
<dbReference type="GO" id="GO:0042802">
    <property type="term" value="F:identical protein binding"/>
    <property type="evidence" value="ECO:0007669"/>
    <property type="project" value="TreeGrafter"/>
</dbReference>
<evidence type="ECO:0000256" key="9">
    <source>
        <dbReference type="ARBA" id="ARBA00022975"/>
    </source>
</evidence>
<feature type="binding site" evidence="11">
    <location>
        <position position="412"/>
    </location>
    <ligand>
        <name>L-glutamine</name>
        <dbReference type="ChEBI" id="CHEBI:58359"/>
    </ligand>
</feature>
<dbReference type="PANTHER" id="PTHR11550:SF0">
    <property type="entry name" value="CTP SYNTHASE-RELATED"/>
    <property type="match status" value="1"/>
</dbReference>
<comment type="subunit">
    <text evidence="11">Homotetramer.</text>
</comment>
<feature type="binding site" evidence="11">
    <location>
        <position position="21"/>
    </location>
    <ligand>
        <name>CTP</name>
        <dbReference type="ChEBI" id="CHEBI:37563"/>
        <note>allosteric inhibitor</note>
    </ligand>
</feature>
<dbReference type="PANTHER" id="PTHR11550">
    <property type="entry name" value="CTP SYNTHASE"/>
    <property type="match status" value="1"/>
</dbReference>
<dbReference type="SUPFAM" id="SSF52540">
    <property type="entry name" value="P-loop containing nucleoside triphosphate hydrolases"/>
    <property type="match status" value="1"/>
</dbReference>
<evidence type="ECO:0000259" key="12">
    <source>
        <dbReference type="Pfam" id="PF00117"/>
    </source>
</evidence>
<feature type="binding site" evidence="11">
    <location>
        <position position="480"/>
    </location>
    <ligand>
        <name>L-glutamine</name>
        <dbReference type="ChEBI" id="CHEBI:58359"/>
    </ligand>
</feature>
<evidence type="ECO:0000313" key="15">
    <source>
        <dbReference type="Proteomes" id="UP000501253"/>
    </source>
</evidence>
<dbReference type="FunFam" id="3.40.50.300:FF:000009">
    <property type="entry name" value="CTP synthase"/>
    <property type="match status" value="1"/>
</dbReference>
<sequence length="553" mass="62318">MGRKKRGFHTKFIFVTGGVLSSLGKGLASAAIGALLEARGLRVTFQKLDPYINVDPGTMNPFQHGEVYVTDDGAETDLDLGHYERFTSARMGHKNNYTSGKIYFSVITKERRGDYLGGTVQIIPHVTDEIKAAIVQLAGSEVDVAIIEIGGTVGDIESLPFLEAIRQLRYDLGRENTLYIHLTYVPYIKTAGELKTKPTQHSVKELRAIGIQPDILLCRTERFLPPEVKKKIALFCNVEEDAVITAKDVDCIYEIPLVFHQEGLDEKIVELLNIWTREPDLSSWEELVQRYRNPREEVTIAVVGKYVDLKDSYKSLHEALVHGGLANEARVNIRYLSADEITPENVAELLSGVDGVLVPGGFGYRGAEGKMEAIRYAREKGLPFFGICLGMQLAVIEFARNVAGLSGANSTEFDPDTPHPVIYLMREWFNYRTQRVEVRDEKCDKGGTMRLGAYPCRLVPGTIAHRAYGCEEVFERHRHRYEFNNQYREILTEKGLRIAGLSPDGELVEIIEIEGHPWFVGCQFHPEFRSRPMEPHPLFASFIRAALDHRHGR</sequence>